<organism evidence="1 2">
    <name type="scientific">Kroppenstedtia sanguinis</name>
    <dbReference type="NCBI Taxonomy" id="1380684"/>
    <lineage>
        <taxon>Bacteria</taxon>
        <taxon>Bacillati</taxon>
        <taxon>Bacillota</taxon>
        <taxon>Bacilli</taxon>
        <taxon>Bacillales</taxon>
        <taxon>Thermoactinomycetaceae</taxon>
        <taxon>Kroppenstedtia</taxon>
    </lineage>
</organism>
<dbReference type="RefSeq" id="WP_380167427.1">
    <property type="nucleotide sequence ID" value="NZ_JBHTNU010000025.1"/>
</dbReference>
<sequence>MLTYENRCHLCGEDRVEHVVIKDSVAHCQICGCRYRLVEEQEETDWEELMGAKESA</sequence>
<gene>
    <name evidence="1" type="ORF">ACFQ4Y_16395</name>
</gene>
<accession>A0ABW4CEE6</accession>
<dbReference type="Proteomes" id="UP001597282">
    <property type="component" value="Unassembled WGS sequence"/>
</dbReference>
<name>A0ABW4CEE6_9BACL</name>
<comment type="caution">
    <text evidence="1">The sequence shown here is derived from an EMBL/GenBank/DDBJ whole genome shotgun (WGS) entry which is preliminary data.</text>
</comment>
<keyword evidence="2" id="KW-1185">Reference proteome</keyword>
<reference evidence="2" key="1">
    <citation type="journal article" date="2019" name="Int. J. Syst. Evol. Microbiol.">
        <title>The Global Catalogue of Microorganisms (GCM) 10K type strain sequencing project: providing services to taxonomists for standard genome sequencing and annotation.</title>
        <authorList>
            <consortium name="The Broad Institute Genomics Platform"/>
            <consortium name="The Broad Institute Genome Sequencing Center for Infectious Disease"/>
            <person name="Wu L."/>
            <person name="Ma J."/>
        </authorList>
    </citation>
    <scope>NUCLEOTIDE SEQUENCE [LARGE SCALE GENOMIC DNA]</scope>
    <source>
        <strain evidence="2">S1</strain>
    </source>
</reference>
<evidence type="ECO:0000313" key="2">
    <source>
        <dbReference type="Proteomes" id="UP001597282"/>
    </source>
</evidence>
<protein>
    <submittedName>
        <fullName evidence="1">Uncharacterized protein</fullName>
    </submittedName>
</protein>
<evidence type="ECO:0000313" key="1">
    <source>
        <dbReference type="EMBL" id="MFD1428481.1"/>
    </source>
</evidence>
<dbReference type="EMBL" id="JBHTNU010000025">
    <property type="protein sequence ID" value="MFD1428481.1"/>
    <property type="molecule type" value="Genomic_DNA"/>
</dbReference>
<proteinExistence type="predicted"/>